<dbReference type="PROSITE" id="PS50930">
    <property type="entry name" value="HTH_LYTTR"/>
    <property type="match status" value="1"/>
</dbReference>
<keyword evidence="4" id="KW-0238">DNA-binding</keyword>
<feature type="modified residue" description="4-aspartylphosphate" evidence="1">
    <location>
        <position position="55"/>
    </location>
</feature>
<evidence type="ECO:0000256" key="1">
    <source>
        <dbReference type="PROSITE-ProRule" id="PRU00169"/>
    </source>
</evidence>
<dbReference type="OrthoDB" id="9781059at2"/>
<evidence type="ECO:0000313" key="5">
    <source>
        <dbReference type="Proteomes" id="UP000245762"/>
    </source>
</evidence>
<dbReference type="InterPro" id="IPR046947">
    <property type="entry name" value="LytR-like"/>
</dbReference>
<feature type="domain" description="Response regulatory" evidence="2">
    <location>
        <begin position="2"/>
        <end position="116"/>
    </location>
</feature>
<dbReference type="InterPro" id="IPR007492">
    <property type="entry name" value="LytTR_DNA-bd_dom"/>
</dbReference>
<dbReference type="InterPro" id="IPR011006">
    <property type="entry name" value="CheY-like_superfamily"/>
</dbReference>
<sequence>MNILIVEDELRIAKRIERMTRDIFGNSLQSLKHTNTLHEALLFIENNTLDLVLLDLNLNGDNGFDLLTKAVSESFHTVVVSAYKDQAVTAFEYGVLDFVPKPFNQDRLAQAFKRATAKEKAENSKIKFLAVKKKGRMQLVPIEDVLYIKGAGAYTELFLMDGRKELHDKSLEKLEQLLSYSFERIHKSYLAKMSEVNQIIVESGSKYMVELKNGTRIPIGRTKYKDLKVRWL</sequence>
<dbReference type="AlphaFoldDB" id="A0A316KXF0"/>
<evidence type="ECO:0000259" key="3">
    <source>
        <dbReference type="PROSITE" id="PS50930"/>
    </source>
</evidence>
<dbReference type="RefSeq" id="WP_109663191.1">
    <property type="nucleotide sequence ID" value="NZ_QGEG01000002.1"/>
</dbReference>
<dbReference type="GO" id="GO:0003677">
    <property type="term" value="F:DNA binding"/>
    <property type="evidence" value="ECO:0007669"/>
    <property type="project" value="UniProtKB-KW"/>
</dbReference>
<dbReference type="Proteomes" id="UP000245762">
    <property type="component" value="Unassembled WGS sequence"/>
</dbReference>
<dbReference type="Pfam" id="PF04397">
    <property type="entry name" value="LytTR"/>
    <property type="match status" value="1"/>
</dbReference>
<dbReference type="EMBL" id="QGEG01000002">
    <property type="protein sequence ID" value="PWL38897.1"/>
    <property type="molecule type" value="Genomic_DNA"/>
</dbReference>
<accession>A0A316KXF0</accession>
<dbReference type="InterPro" id="IPR001789">
    <property type="entry name" value="Sig_transdc_resp-reg_receiver"/>
</dbReference>
<dbReference type="Gene3D" id="3.40.50.2300">
    <property type="match status" value="1"/>
</dbReference>
<gene>
    <name evidence="4" type="ORF">DKG77_11725</name>
</gene>
<organism evidence="4 5">
    <name type="scientific">Flagellimonas aquimarina</name>
    <dbReference type="NCBI Taxonomy" id="2201895"/>
    <lineage>
        <taxon>Bacteria</taxon>
        <taxon>Pseudomonadati</taxon>
        <taxon>Bacteroidota</taxon>
        <taxon>Flavobacteriia</taxon>
        <taxon>Flavobacteriales</taxon>
        <taxon>Flavobacteriaceae</taxon>
        <taxon>Flagellimonas</taxon>
    </lineage>
</organism>
<dbReference type="Pfam" id="PF00072">
    <property type="entry name" value="Response_reg"/>
    <property type="match status" value="1"/>
</dbReference>
<comment type="caution">
    <text evidence="4">The sequence shown here is derived from an EMBL/GenBank/DDBJ whole genome shotgun (WGS) entry which is preliminary data.</text>
</comment>
<keyword evidence="5" id="KW-1185">Reference proteome</keyword>
<name>A0A316KXF0_9FLAO</name>
<evidence type="ECO:0000259" key="2">
    <source>
        <dbReference type="PROSITE" id="PS50110"/>
    </source>
</evidence>
<dbReference type="PANTHER" id="PTHR37299">
    <property type="entry name" value="TRANSCRIPTIONAL REGULATOR-RELATED"/>
    <property type="match status" value="1"/>
</dbReference>
<dbReference type="SMART" id="SM00850">
    <property type="entry name" value="LytTR"/>
    <property type="match status" value="1"/>
</dbReference>
<dbReference type="SMART" id="SM00448">
    <property type="entry name" value="REC"/>
    <property type="match status" value="1"/>
</dbReference>
<dbReference type="SUPFAM" id="SSF52172">
    <property type="entry name" value="CheY-like"/>
    <property type="match status" value="1"/>
</dbReference>
<dbReference type="GO" id="GO:0000156">
    <property type="term" value="F:phosphorelay response regulator activity"/>
    <property type="evidence" value="ECO:0007669"/>
    <property type="project" value="InterPro"/>
</dbReference>
<dbReference type="PANTHER" id="PTHR37299:SF1">
    <property type="entry name" value="STAGE 0 SPORULATION PROTEIN A HOMOLOG"/>
    <property type="match status" value="1"/>
</dbReference>
<dbReference type="Gene3D" id="2.40.50.1020">
    <property type="entry name" value="LytTr DNA-binding domain"/>
    <property type="match status" value="1"/>
</dbReference>
<keyword evidence="1" id="KW-0597">Phosphoprotein</keyword>
<protein>
    <submittedName>
        <fullName evidence="4">DNA-binding response regulator</fullName>
    </submittedName>
</protein>
<dbReference type="PROSITE" id="PS50110">
    <property type="entry name" value="RESPONSE_REGULATORY"/>
    <property type="match status" value="1"/>
</dbReference>
<evidence type="ECO:0000313" key="4">
    <source>
        <dbReference type="EMBL" id="PWL38897.1"/>
    </source>
</evidence>
<proteinExistence type="predicted"/>
<feature type="domain" description="HTH LytTR-type" evidence="3">
    <location>
        <begin position="129"/>
        <end position="232"/>
    </location>
</feature>
<reference evidence="4 5" key="1">
    <citation type="submission" date="2018-05" db="EMBL/GenBank/DDBJ databases">
        <title>Complete genome sequence of Flagellimonas aquimarina ECD12 isolated from seaweed Ecklonia cava.</title>
        <authorList>
            <person name="Choi S."/>
            <person name="Seong C."/>
        </authorList>
    </citation>
    <scope>NUCLEOTIDE SEQUENCE [LARGE SCALE GENOMIC DNA]</scope>
    <source>
        <strain evidence="4 5">ECD12</strain>
    </source>
</reference>